<keyword evidence="3" id="KW-1185">Reference proteome</keyword>
<protein>
    <submittedName>
        <fullName evidence="2">Uncharacterized protein</fullName>
    </submittedName>
</protein>
<dbReference type="AlphaFoldDB" id="A0AAP0QNX9"/>
<dbReference type="Proteomes" id="UP001428341">
    <property type="component" value="Unassembled WGS sequence"/>
</dbReference>
<name>A0AAP0QNX9_9ROSI</name>
<evidence type="ECO:0000313" key="2">
    <source>
        <dbReference type="EMBL" id="KAK9201575.1"/>
    </source>
</evidence>
<proteinExistence type="predicted"/>
<accession>A0AAP0QNX9</accession>
<sequence length="98" mass="11191">MVSLLSQNARLYPSPPPILQWNFPFLANTYNTKRSKFAVNIALLSRLKTKLHRQLFHSKCLNPQPPLAPLDDNCSSQQLEKQNTRNDRSRQSNLSTAA</sequence>
<comment type="caution">
    <text evidence="2">The sequence shown here is derived from an EMBL/GenBank/DDBJ whole genome shotgun (WGS) entry which is preliminary data.</text>
</comment>
<feature type="region of interest" description="Disordered" evidence="1">
    <location>
        <begin position="62"/>
        <end position="98"/>
    </location>
</feature>
<organism evidence="2 3">
    <name type="scientific">Citrus x changshan-huyou</name>
    <dbReference type="NCBI Taxonomy" id="2935761"/>
    <lineage>
        <taxon>Eukaryota</taxon>
        <taxon>Viridiplantae</taxon>
        <taxon>Streptophyta</taxon>
        <taxon>Embryophyta</taxon>
        <taxon>Tracheophyta</taxon>
        <taxon>Spermatophyta</taxon>
        <taxon>Magnoliopsida</taxon>
        <taxon>eudicotyledons</taxon>
        <taxon>Gunneridae</taxon>
        <taxon>Pentapetalae</taxon>
        <taxon>rosids</taxon>
        <taxon>malvids</taxon>
        <taxon>Sapindales</taxon>
        <taxon>Rutaceae</taxon>
        <taxon>Aurantioideae</taxon>
        <taxon>Citrus</taxon>
    </lineage>
</organism>
<gene>
    <name evidence="2" type="ORF">WN944_016780</name>
</gene>
<evidence type="ECO:0000256" key="1">
    <source>
        <dbReference type="SAM" id="MobiDB-lite"/>
    </source>
</evidence>
<evidence type="ECO:0000313" key="3">
    <source>
        <dbReference type="Proteomes" id="UP001428341"/>
    </source>
</evidence>
<reference evidence="2 3" key="1">
    <citation type="submission" date="2024-05" db="EMBL/GenBank/DDBJ databases">
        <title>Haplotype-resolved chromosome-level genome assembly of Huyou (Citrus changshanensis).</title>
        <authorList>
            <person name="Miao C."/>
            <person name="Chen W."/>
            <person name="Wu Y."/>
            <person name="Wang L."/>
            <person name="Zhao S."/>
            <person name="Grierson D."/>
            <person name="Xu C."/>
            <person name="Chen K."/>
        </authorList>
    </citation>
    <scope>NUCLEOTIDE SEQUENCE [LARGE SCALE GENOMIC DNA]</scope>
    <source>
        <strain evidence="2">01-14</strain>
        <tissue evidence="2">Leaf</tissue>
    </source>
</reference>
<dbReference type="EMBL" id="JBCGBO010000005">
    <property type="protein sequence ID" value="KAK9201575.1"/>
    <property type="molecule type" value="Genomic_DNA"/>
</dbReference>